<evidence type="ECO:0000313" key="1">
    <source>
        <dbReference type="EMBL" id="MQL81984.1"/>
    </source>
</evidence>
<comment type="caution">
    <text evidence="1">The sequence shown here is derived from an EMBL/GenBank/DDBJ whole genome shotgun (WGS) entry which is preliminary data.</text>
</comment>
<evidence type="ECO:0000313" key="2">
    <source>
        <dbReference type="Proteomes" id="UP000652761"/>
    </source>
</evidence>
<name>A0A843UJ43_COLES</name>
<organism evidence="1 2">
    <name type="scientific">Colocasia esculenta</name>
    <name type="common">Wild taro</name>
    <name type="synonym">Arum esculentum</name>
    <dbReference type="NCBI Taxonomy" id="4460"/>
    <lineage>
        <taxon>Eukaryota</taxon>
        <taxon>Viridiplantae</taxon>
        <taxon>Streptophyta</taxon>
        <taxon>Embryophyta</taxon>
        <taxon>Tracheophyta</taxon>
        <taxon>Spermatophyta</taxon>
        <taxon>Magnoliopsida</taxon>
        <taxon>Liliopsida</taxon>
        <taxon>Araceae</taxon>
        <taxon>Aroideae</taxon>
        <taxon>Colocasieae</taxon>
        <taxon>Colocasia</taxon>
    </lineage>
</organism>
<gene>
    <name evidence="1" type="ORF">Taro_014427</name>
</gene>
<protein>
    <submittedName>
        <fullName evidence="1">Uncharacterized protein</fullName>
    </submittedName>
</protein>
<reference evidence="1" key="1">
    <citation type="submission" date="2017-07" db="EMBL/GenBank/DDBJ databases">
        <title>Taro Niue Genome Assembly and Annotation.</title>
        <authorList>
            <person name="Atibalentja N."/>
            <person name="Keating K."/>
            <person name="Fields C.J."/>
        </authorList>
    </citation>
    <scope>NUCLEOTIDE SEQUENCE</scope>
    <source>
        <strain evidence="1">Niue_2</strain>
        <tissue evidence="1">Leaf</tissue>
    </source>
</reference>
<sequence>MRALVLCELRGSFLQVLGLFEFIAYLNGLNSNPSGSSDPWVAVRPSGSLAGGPGGRVVIVISELRGSMRFVRSFPARSSCELQESLLILLGVHATSVVVWFARTTVGFVIGLRIRMEVRFPQNGVVLVSGFCCIALWVEVHRLVACVLFYWLDYCVQSACLPWVKASLRCVFFMCLCLRLEALVAV</sequence>
<dbReference type="Proteomes" id="UP000652761">
    <property type="component" value="Unassembled WGS sequence"/>
</dbReference>
<dbReference type="AlphaFoldDB" id="A0A843UJ43"/>
<accession>A0A843UJ43</accession>
<keyword evidence="2" id="KW-1185">Reference proteome</keyword>
<proteinExistence type="predicted"/>
<dbReference type="EMBL" id="NMUH01000600">
    <property type="protein sequence ID" value="MQL81984.1"/>
    <property type="molecule type" value="Genomic_DNA"/>
</dbReference>